<keyword evidence="1" id="KW-0175">Coiled coil</keyword>
<name>A0A0L0RVV2_ALLM3</name>
<sequence length="344" mass="35361">MDVAFLAETLKVVGAAHQLLGDMVWRELEKSMDTAWNAIHEETLTQRTATDHQIAAFRAQAAQAAAQATKLAKSRKEAKRNLAVHAHRQVAELDQKIAALERDYRAIGDRTAIARRPVIVAASGRVAGRMLAGYVNAGLALRALAETSRRRAPVAGDTLPLLNRGVLSAAAGITQGRRSMANMDGGADASGSVGRTAGTTVAPSPLVASQSLTSMASSRSSLSQACILPSASTGSPLVELAAARRSLETAYGSRAVVPLTALASPARASSPLAFDGTLSIGRSGTGTPPAQIVRQASSRASIWSMLSTSAVYGGGTLPDAAADAVPPPPPLAMSTPVLVPPAVP</sequence>
<dbReference type="VEuPathDB" id="FungiDB:AMAG_00491"/>
<gene>
    <name evidence="2" type="ORF">AMAG_00491</name>
</gene>
<dbReference type="Proteomes" id="UP000054350">
    <property type="component" value="Unassembled WGS sequence"/>
</dbReference>
<accession>A0A0L0RVV2</accession>
<protein>
    <submittedName>
        <fullName evidence="2">Uncharacterized protein</fullName>
    </submittedName>
</protein>
<proteinExistence type="predicted"/>
<reference evidence="3" key="2">
    <citation type="submission" date="2009-11" db="EMBL/GenBank/DDBJ databases">
        <title>The Genome Sequence of Allomyces macrogynus strain ATCC 38327.</title>
        <authorList>
            <consortium name="The Broad Institute Genome Sequencing Platform"/>
            <person name="Russ C."/>
            <person name="Cuomo C."/>
            <person name="Shea T."/>
            <person name="Young S.K."/>
            <person name="Zeng Q."/>
            <person name="Koehrsen M."/>
            <person name="Haas B."/>
            <person name="Borodovsky M."/>
            <person name="Guigo R."/>
            <person name="Alvarado L."/>
            <person name="Berlin A."/>
            <person name="Borenstein D."/>
            <person name="Chen Z."/>
            <person name="Engels R."/>
            <person name="Freedman E."/>
            <person name="Gellesch M."/>
            <person name="Goldberg J."/>
            <person name="Griggs A."/>
            <person name="Gujja S."/>
            <person name="Heiman D."/>
            <person name="Hepburn T."/>
            <person name="Howarth C."/>
            <person name="Jen D."/>
            <person name="Larson L."/>
            <person name="Lewis B."/>
            <person name="Mehta T."/>
            <person name="Park D."/>
            <person name="Pearson M."/>
            <person name="Roberts A."/>
            <person name="Saif S."/>
            <person name="Shenoy N."/>
            <person name="Sisk P."/>
            <person name="Stolte C."/>
            <person name="Sykes S."/>
            <person name="Walk T."/>
            <person name="White J."/>
            <person name="Yandava C."/>
            <person name="Burger G."/>
            <person name="Gray M.W."/>
            <person name="Holland P.W.H."/>
            <person name="King N."/>
            <person name="Lang F.B.F."/>
            <person name="Roger A.J."/>
            <person name="Ruiz-Trillo I."/>
            <person name="Lander E."/>
            <person name="Nusbaum C."/>
        </authorList>
    </citation>
    <scope>NUCLEOTIDE SEQUENCE [LARGE SCALE GENOMIC DNA]</scope>
    <source>
        <strain evidence="3">ATCC 38327</strain>
    </source>
</reference>
<evidence type="ECO:0000313" key="3">
    <source>
        <dbReference type="Proteomes" id="UP000054350"/>
    </source>
</evidence>
<reference evidence="2 3" key="1">
    <citation type="submission" date="2009-11" db="EMBL/GenBank/DDBJ databases">
        <title>Annotation of Allomyces macrogynus ATCC 38327.</title>
        <authorList>
            <consortium name="The Broad Institute Genome Sequencing Platform"/>
            <person name="Russ C."/>
            <person name="Cuomo C."/>
            <person name="Burger G."/>
            <person name="Gray M.W."/>
            <person name="Holland P.W.H."/>
            <person name="King N."/>
            <person name="Lang F.B.F."/>
            <person name="Roger A.J."/>
            <person name="Ruiz-Trillo I."/>
            <person name="Young S.K."/>
            <person name="Zeng Q."/>
            <person name="Gargeya S."/>
            <person name="Fitzgerald M."/>
            <person name="Haas B."/>
            <person name="Abouelleil A."/>
            <person name="Alvarado L."/>
            <person name="Arachchi H.M."/>
            <person name="Berlin A."/>
            <person name="Chapman S.B."/>
            <person name="Gearin G."/>
            <person name="Goldberg J."/>
            <person name="Griggs A."/>
            <person name="Gujja S."/>
            <person name="Hansen M."/>
            <person name="Heiman D."/>
            <person name="Howarth C."/>
            <person name="Larimer J."/>
            <person name="Lui A."/>
            <person name="MacDonald P.J.P."/>
            <person name="McCowen C."/>
            <person name="Montmayeur A."/>
            <person name="Murphy C."/>
            <person name="Neiman D."/>
            <person name="Pearson M."/>
            <person name="Priest M."/>
            <person name="Roberts A."/>
            <person name="Saif S."/>
            <person name="Shea T."/>
            <person name="Sisk P."/>
            <person name="Stolte C."/>
            <person name="Sykes S."/>
            <person name="Wortman J."/>
            <person name="Nusbaum C."/>
            <person name="Birren B."/>
        </authorList>
    </citation>
    <scope>NUCLEOTIDE SEQUENCE [LARGE SCALE GENOMIC DNA]</scope>
    <source>
        <strain evidence="2 3">ATCC 38327</strain>
    </source>
</reference>
<dbReference type="AlphaFoldDB" id="A0A0L0RVV2"/>
<dbReference type="OrthoDB" id="5598644at2759"/>
<evidence type="ECO:0000256" key="1">
    <source>
        <dbReference type="SAM" id="Coils"/>
    </source>
</evidence>
<keyword evidence="3" id="KW-1185">Reference proteome</keyword>
<organism evidence="2 3">
    <name type="scientific">Allomyces macrogynus (strain ATCC 38327)</name>
    <name type="common">Allomyces javanicus var. macrogynus</name>
    <dbReference type="NCBI Taxonomy" id="578462"/>
    <lineage>
        <taxon>Eukaryota</taxon>
        <taxon>Fungi</taxon>
        <taxon>Fungi incertae sedis</taxon>
        <taxon>Blastocladiomycota</taxon>
        <taxon>Blastocladiomycetes</taxon>
        <taxon>Blastocladiales</taxon>
        <taxon>Blastocladiaceae</taxon>
        <taxon>Allomyces</taxon>
    </lineage>
</organism>
<feature type="coiled-coil region" evidence="1">
    <location>
        <begin position="61"/>
        <end position="110"/>
    </location>
</feature>
<evidence type="ECO:0000313" key="2">
    <source>
        <dbReference type="EMBL" id="KNE54522.1"/>
    </source>
</evidence>
<dbReference type="EMBL" id="GG745328">
    <property type="protein sequence ID" value="KNE54522.1"/>
    <property type="molecule type" value="Genomic_DNA"/>
</dbReference>